<evidence type="ECO:0000256" key="5">
    <source>
        <dbReference type="ARBA" id="ARBA00014165"/>
    </source>
</evidence>
<keyword evidence="7 8" id="KW-0119">Carbohydrate metabolism</keyword>
<dbReference type="PIRSF" id="PIRSF005096">
    <property type="entry name" value="GALM"/>
    <property type="match status" value="1"/>
</dbReference>
<proteinExistence type="inferred from homology"/>
<dbReference type="Gene3D" id="2.70.98.10">
    <property type="match status" value="1"/>
</dbReference>
<gene>
    <name evidence="12" type="ORF">HXK24_04055</name>
</gene>
<evidence type="ECO:0000256" key="4">
    <source>
        <dbReference type="ARBA" id="ARBA00013185"/>
    </source>
</evidence>
<evidence type="ECO:0000256" key="2">
    <source>
        <dbReference type="ARBA" id="ARBA00005028"/>
    </source>
</evidence>
<reference evidence="12" key="1">
    <citation type="submission" date="2020-04" db="EMBL/GenBank/DDBJ databases">
        <title>Deep metagenomics examines the oral microbiome during advanced dental caries in children, revealing novel taxa and co-occurrences with host molecules.</title>
        <authorList>
            <person name="Baker J.L."/>
            <person name="Morton J.T."/>
            <person name="Dinis M."/>
            <person name="Alvarez R."/>
            <person name="Tran N.C."/>
            <person name="Knight R."/>
            <person name="Edlund A."/>
        </authorList>
    </citation>
    <scope>NUCLEOTIDE SEQUENCE</scope>
    <source>
        <strain evidence="12">JCVI_3_bin.11</strain>
    </source>
</reference>
<keyword evidence="6 8" id="KW-0413">Isomerase</keyword>
<dbReference type="PANTHER" id="PTHR10091:SF0">
    <property type="entry name" value="GALACTOSE MUTAROTASE"/>
    <property type="match status" value="1"/>
</dbReference>
<feature type="active site" description="Proton acceptor" evidence="9">
    <location>
        <position position="319"/>
    </location>
</feature>
<dbReference type="EC" id="5.1.3.3" evidence="4 8"/>
<dbReference type="SUPFAM" id="SSF74650">
    <property type="entry name" value="Galactose mutarotase-like"/>
    <property type="match status" value="1"/>
</dbReference>
<evidence type="ECO:0000256" key="8">
    <source>
        <dbReference type="PIRNR" id="PIRNR005096"/>
    </source>
</evidence>
<feature type="binding site" evidence="11">
    <location>
        <begin position="78"/>
        <end position="79"/>
    </location>
    <ligand>
        <name>beta-D-galactose</name>
        <dbReference type="ChEBI" id="CHEBI:27667"/>
    </ligand>
</feature>
<evidence type="ECO:0000256" key="10">
    <source>
        <dbReference type="PIRSR" id="PIRSR005096-2"/>
    </source>
</evidence>
<evidence type="ECO:0000256" key="7">
    <source>
        <dbReference type="ARBA" id="ARBA00023277"/>
    </source>
</evidence>
<organism evidence="12 13">
    <name type="scientific">Lancefieldella parvula</name>
    <dbReference type="NCBI Taxonomy" id="1382"/>
    <lineage>
        <taxon>Bacteria</taxon>
        <taxon>Bacillati</taxon>
        <taxon>Actinomycetota</taxon>
        <taxon>Coriobacteriia</taxon>
        <taxon>Coriobacteriales</taxon>
        <taxon>Atopobiaceae</taxon>
        <taxon>Lancefieldella</taxon>
    </lineage>
</organism>
<feature type="binding site" evidence="11">
    <location>
        <begin position="183"/>
        <end position="185"/>
    </location>
    <ligand>
        <name>beta-D-galactose</name>
        <dbReference type="ChEBI" id="CHEBI:27667"/>
    </ligand>
</feature>
<evidence type="ECO:0000256" key="6">
    <source>
        <dbReference type="ARBA" id="ARBA00023235"/>
    </source>
</evidence>
<dbReference type="NCBIfam" id="NF008277">
    <property type="entry name" value="PRK11055.1"/>
    <property type="match status" value="1"/>
</dbReference>
<protein>
    <recommendedName>
        <fullName evidence="5 8">Aldose 1-epimerase</fullName>
        <ecNumber evidence="4 8">5.1.3.3</ecNumber>
    </recommendedName>
</protein>
<feature type="binding site" evidence="10">
    <location>
        <position position="255"/>
    </location>
    <ligand>
        <name>beta-D-galactose</name>
        <dbReference type="ChEBI" id="CHEBI:27667"/>
    </ligand>
</feature>
<dbReference type="InterPro" id="IPR008183">
    <property type="entry name" value="Aldose_1/G6P_1-epimerase"/>
</dbReference>
<dbReference type="InterPro" id="IPR011013">
    <property type="entry name" value="Gal_mutarotase_sf_dom"/>
</dbReference>
<evidence type="ECO:0000256" key="9">
    <source>
        <dbReference type="PIRSR" id="PIRSR005096-1"/>
    </source>
</evidence>
<dbReference type="CDD" id="cd09019">
    <property type="entry name" value="galactose_mutarotase_like"/>
    <property type="match status" value="1"/>
</dbReference>
<name>A0A9D5X3N3_9ACTN</name>
<dbReference type="PROSITE" id="PS00545">
    <property type="entry name" value="ALDOSE_1_EPIMERASE"/>
    <property type="match status" value="1"/>
</dbReference>
<dbReference type="EMBL" id="JABZGU010000081">
    <property type="protein sequence ID" value="MBF4802981.1"/>
    <property type="molecule type" value="Genomic_DNA"/>
</dbReference>
<evidence type="ECO:0000256" key="11">
    <source>
        <dbReference type="PIRSR" id="PIRSR005096-3"/>
    </source>
</evidence>
<comment type="pathway">
    <text evidence="2 8">Carbohydrate metabolism; hexose metabolism.</text>
</comment>
<sequence length="352" mass="38395">MIDVRPFDSFVNSPAALTYTIRGAHSAVKLSNFGATILGISVPDIYGTQADVVLGYGLFDLYLDNPACFGASIGPSANRADKAEIPLNGVVYHLPKNNGPDNQNNLHTDLVAGIHKRIWQAEIDEAHNTATFSIDLVDGEYGLPGNRHITAAYTLVEEAAQSTLNLTYTCTTDAATFVNMTNHVYFNLNGHDSGDVLGHQLTIQADSYLPLRDDSVSAGTIDAVAGTPFDFRTPKTIGKDLSVENKQLNIARGYDHCFAINNYENGQLRPALLATSESGRSLEIQITAPGAHLYTGNWIDEARAKDGAIYKPQAGFAFESEFYPDCAHHAEWPQPTCTPEQPYSSQIVYRFF</sequence>
<dbReference type="GO" id="GO:0033499">
    <property type="term" value="P:galactose catabolic process via UDP-galactose, Leloir pathway"/>
    <property type="evidence" value="ECO:0007669"/>
    <property type="project" value="TreeGrafter"/>
</dbReference>
<comment type="catalytic activity">
    <reaction evidence="1 8">
        <text>alpha-D-glucose = beta-D-glucose</text>
        <dbReference type="Rhea" id="RHEA:10264"/>
        <dbReference type="ChEBI" id="CHEBI:15903"/>
        <dbReference type="ChEBI" id="CHEBI:17925"/>
        <dbReference type="EC" id="5.1.3.3"/>
    </reaction>
</comment>
<accession>A0A9D5X3N3</accession>
<dbReference type="InterPro" id="IPR015443">
    <property type="entry name" value="Aldose_1-epimerase"/>
</dbReference>
<feature type="active site" description="Proton donor" evidence="9">
    <location>
        <position position="183"/>
    </location>
</feature>
<evidence type="ECO:0000313" key="12">
    <source>
        <dbReference type="EMBL" id="MBF4802981.1"/>
    </source>
</evidence>
<dbReference type="GO" id="GO:0006006">
    <property type="term" value="P:glucose metabolic process"/>
    <property type="evidence" value="ECO:0007669"/>
    <property type="project" value="TreeGrafter"/>
</dbReference>
<dbReference type="InterPro" id="IPR014718">
    <property type="entry name" value="GH-type_carb-bd"/>
</dbReference>
<evidence type="ECO:0000256" key="3">
    <source>
        <dbReference type="ARBA" id="ARBA00006206"/>
    </source>
</evidence>
<dbReference type="InterPro" id="IPR018052">
    <property type="entry name" value="Ald1_epimerase_CS"/>
</dbReference>
<dbReference type="PANTHER" id="PTHR10091">
    <property type="entry name" value="ALDOSE-1-EPIMERASE"/>
    <property type="match status" value="1"/>
</dbReference>
<dbReference type="AlphaFoldDB" id="A0A9D5X3N3"/>
<evidence type="ECO:0000256" key="1">
    <source>
        <dbReference type="ARBA" id="ARBA00001614"/>
    </source>
</evidence>
<comment type="similarity">
    <text evidence="3 8">Belongs to the aldose epimerase family.</text>
</comment>
<dbReference type="GO" id="GO:0004034">
    <property type="term" value="F:aldose 1-epimerase activity"/>
    <property type="evidence" value="ECO:0007669"/>
    <property type="project" value="UniProtKB-EC"/>
</dbReference>
<dbReference type="Pfam" id="PF01263">
    <property type="entry name" value="Aldose_epim"/>
    <property type="match status" value="1"/>
</dbReference>
<dbReference type="Proteomes" id="UP000787322">
    <property type="component" value="Unassembled WGS sequence"/>
</dbReference>
<comment type="caution">
    <text evidence="12">The sequence shown here is derived from an EMBL/GenBank/DDBJ whole genome shotgun (WGS) entry which is preliminary data.</text>
</comment>
<evidence type="ECO:0000313" key="13">
    <source>
        <dbReference type="Proteomes" id="UP000787322"/>
    </source>
</evidence>
<dbReference type="InterPro" id="IPR047215">
    <property type="entry name" value="Galactose_mutarotase-like"/>
</dbReference>
<dbReference type="GO" id="GO:0030246">
    <property type="term" value="F:carbohydrate binding"/>
    <property type="evidence" value="ECO:0007669"/>
    <property type="project" value="InterPro"/>
</dbReference>